<gene>
    <name evidence="1" type="ORF">AVDCRST_MAG89-356</name>
</gene>
<evidence type="ECO:0000313" key="1">
    <source>
        <dbReference type="EMBL" id="CAA9299469.1"/>
    </source>
</evidence>
<evidence type="ECO:0008006" key="2">
    <source>
        <dbReference type="Google" id="ProtNLM"/>
    </source>
</evidence>
<dbReference type="AlphaFoldDB" id="A0A6J4K993"/>
<dbReference type="Gene3D" id="3.40.50.2000">
    <property type="entry name" value="Glycogen Phosphorylase B"/>
    <property type="match status" value="1"/>
</dbReference>
<organism evidence="1">
    <name type="scientific">uncultured Gemmatimonadota bacterium</name>
    <dbReference type="NCBI Taxonomy" id="203437"/>
    <lineage>
        <taxon>Bacteria</taxon>
        <taxon>Pseudomonadati</taxon>
        <taxon>Gemmatimonadota</taxon>
        <taxon>environmental samples</taxon>
    </lineage>
</organism>
<dbReference type="Pfam" id="PF13692">
    <property type="entry name" value="Glyco_trans_1_4"/>
    <property type="match status" value="1"/>
</dbReference>
<reference evidence="1" key="1">
    <citation type="submission" date="2020-02" db="EMBL/GenBank/DDBJ databases">
        <authorList>
            <person name="Meier V. D."/>
        </authorList>
    </citation>
    <scope>NUCLEOTIDE SEQUENCE</scope>
    <source>
        <strain evidence="1">AVDCRST_MAG89</strain>
    </source>
</reference>
<sequence>RRNLLAAVNRLMARTLLRASTRAYVSTPVWEPLLAALAPPGLEFTVLPIPSTIPVVDDPERVARVRREVGEGRPIVAHFGTYGDQIGAALTGALQALIGYRPDARILLLGNRGPDFAARLRAADERFRDNVVAPGYQSPEDISVHLQAAGVAIQPYPDGANTRRTTLMACLANGVPTVTTRGRGCADFIFSRAISHAAPGDADGQGDRAACLLESADIVLESGDLDELRARARALYQQEFAIERTVERLLTDEDGGVP</sequence>
<dbReference type="SUPFAM" id="SSF53756">
    <property type="entry name" value="UDP-Glycosyltransferase/glycogen phosphorylase"/>
    <property type="match status" value="1"/>
</dbReference>
<feature type="non-terminal residue" evidence="1">
    <location>
        <position position="1"/>
    </location>
</feature>
<proteinExistence type="predicted"/>
<protein>
    <recommendedName>
        <fullName evidence="2">Glycosyltransferase</fullName>
    </recommendedName>
</protein>
<accession>A0A6J4K993</accession>
<dbReference type="EMBL" id="CADCTV010000083">
    <property type="protein sequence ID" value="CAA9299469.1"/>
    <property type="molecule type" value="Genomic_DNA"/>
</dbReference>
<name>A0A6J4K993_9BACT</name>